<dbReference type="EMBL" id="VSDO01000002">
    <property type="protein sequence ID" value="TYA12805.1"/>
    <property type="molecule type" value="Genomic_DNA"/>
</dbReference>
<evidence type="ECO:0000256" key="14">
    <source>
        <dbReference type="SAM" id="Phobius"/>
    </source>
</evidence>
<feature type="transmembrane region" description="Helical" evidence="14">
    <location>
        <begin position="136"/>
        <end position="156"/>
    </location>
</feature>
<dbReference type="SUPFAM" id="SSF47384">
    <property type="entry name" value="Homodimeric domain of signal transducing histidine kinase"/>
    <property type="match status" value="1"/>
</dbReference>
<comment type="catalytic activity">
    <reaction evidence="1">
        <text>ATP + protein L-histidine = ADP + protein N-phospho-L-histidine.</text>
        <dbReference type="EC" id="2.7.13.3"/>
    </reaction>
</comment>
<dbReference type="GO" id="GO:0000155">
    <property type="term" value="F:phosphorelay sensor kinase activity"/>
    <property type="evidence" value="ECO:0007669"/>
    <property type="project" value="InterPro"/>
</dbReference>
<keyword evidence="6" id="KW-0808">Transferase</keyword>
<keyword evidence="9 17" id="KW-0418">Kinase</keyword>
<dbReference type="FunFam" id="3.30.565.10:FF:000006">
    <property type="entry name" value="Sensor histidine kinase WalK"/>
    <property type="match status" value="1"/>
</dbReference>
<proteinExistence type="predicted"/>
<dbReference type="Pfam" id="PF00512">
    <property type="entry name" value="HisKA"/>
    <property type="match status" value="1"/>
</dbReference>
<keyword evidence="11 14" id="KW-1133">Transmembrane helix</keyword>
<evidence type="ECO:0000256" key="4">
    <source>
        <dbReference type="ARBA" id="ARBA00022475"/>
    </source>
</evidence>
<keyword evidence="8" id="KW-0547">Nucleotide-binding</keyword>
<dbReference type="OrthoDB" id="9786919at2"/>
<keyword evidence="12" id="KW-0902">Two-component regulatory system</keyword>
<evidence type="ECO:0000256" key="13">
    <source>
        <dbReference type="ARBA" id="ARBA00023136"/>
    </source>
</evidence>
<feature type="transmembrane region" description="Helical" evidence="14">
    <location>
        <begin position="177"/>
        <end position="196"/>
    </location>
</feature>
<feature type="domain" description="Histidine kinase" evidence="15">
    <location>
        <begin position="268"/>
        <end position="485"/>
    </location>
</feature>
<dbReference type="PROSITE" id="PS50885">
    <property type="entry name" value="HAMP"/>
    <property type="match status" value="1"/>
</dbReference>
<dbReference type="CDD" id="cd06225">
    <property type="entry name" value="HAMP"/>
    <property type="match status" value="1"/>
</dbReference>
<dbReference type="SMART" id="SM00304">
    <property type="entry name" value="HAMP"/>
    <property type="match status" value="1"/>
</dbReference>
<evidence type="ECO:0000256" key="9">
    <source>
        <dbReference type="ARBA" id="ARBA00022777"/>
    </source>
</evidence>
<organism evidence="17 18">
    <name type="scientific">Paenibacillus faecis</name>
    <dbReference type="NCBI Taxonomy" id="862114"/>
    <lineage>
        <taxon>Bacteria</taxon>
        <taxon>Bacillati</taxon>
        <taxon>Bacillota</taxon>
        <taxon>Bacilli</taxon>
        <taxon>Bacillales</taxon>
        <taxon>Paenibacillaceae</taxon>
        <taxon>Paenibacillus</taxon>
    </lineage>
</organism>
<dbReference type="SMART" id="SM00387">
    <property type="entry name" value="HATPase_c"/>
    <property type="match status" value="1"/>
</dbReference>
<evidence type="ECO:0000256" key="2">
    <source>
        <dbReference type="ARBA" id="ARBA00004651"/>
    </source>
</evidence>
<accession>A0A5D0CV83</accession>
<name>A0A5D0CV83_9BACL</name>
<dbReference type="InterPro" id="IPR003661">
    <property type="entry name" value="HisK_dim/P_dom"/>
</dbReference>
<keyword evidence="13 14" id="KW-0472">Membrane</keyword>
<evidence type="ECO:0000256" key="12">
    <source>
        <dbReference type="ARBA" id="ARBA00023012"/>
    </source>
</evidence>
<feature type="domain" description="HAMP" evidence="16">
    <location>
        <begin position="194"/>
        <end position="246"/>
    </location>
</feature>
<dbReference type="EC" id="2.7.13.3" evidence="3"/>
<evidence type="ECO:0000256" key="1">
    <source>
        <dbReference type="ARBA" id="ARBA00000085"/>
    </source>
</evidence>
<dbReference type="InterPro" id="IPR036890">
    <property type="entry name" value="HATPase_C_sf"/>
</dbReference>
<dbReference type="InterPro" id="IPR003660">
    <property type="entry name" value="HAMP_dom"/>
</dbReference>
<dbReference type="GO" id="GO:0005524">
    <property type="term" value="F:ATP binding"/>
    <property type="evidence" value="ECO:0007669"/>
    <property type="project" value="UniProtKB-KW"/>
</dbReference>
<dbReference type="SMART" id="SM00388">
    <property type="entry name" value="HisKA"/>
    <property type="match status" value="1"/>
</dbReference>
<evidence type="ECO:0000256" key="8">
    <source>
        <dbReference type="ARBA" id="ARBA00022741"/>
    </source>
</evidence>
<dbReference type="GO" id="GO:0005886">
    <property type="term" value="C:plasma membrane"/>
    <property type="evidence" value="ECO:0007669"/>
    <property type="project" value="UniProtKB-SubCell"/>
</dbReference>
<keyword evidence="5" id="KW-0597">Phosphoprotein</keyword>
<dbReference type="CDD" id="cd00082">
    <property type="entry name" value="HisKA"/>
    <property type="match status" value="1"/>
</dbReference>
<evidence type="ECO:0000256" key="10">
    <source>
        <dbReference type="ARBA" id="ARBA00022840"/>
    </source>
</evidence>
<dbReference type="Proteomes" id="UP000325218">
    <property type="component" value="Unassembled WGS sequence"/>
</dbReference>
<dbReference type="Pfam" id="PF02518">
    <property type="entry name" value="HATPase_c"/>
    <property type="match status" value="1"/>
</dbReference>
<dbReference type="SUPFAM" id="SSF158472">
    <property type="entry name" value="HAMP domain-like"/>
    <property type="match status" value="1"/>
</dbReference>
<dbReference type="InterPro" id="IPR005467">
    <property type="entry name" value="His_kinase_dom"/>
</dbReference>
<keyword evidence="4" id="KW-1003">Cell membrane</keyword>
<dbReference type="RefSeq" id="WP_148451407.1">
    <property type="nucleotide sequence ID" value="NZ_VSDO01000002.1"/>
</dbReference>
<evidence type="ECO:0000256" key="6">
    <source>
        <dbReference type="ARBA" id="ARBA00022679"/>
    </source>
</evidence>
<dbReference type="InterPro" id="IPR036097">
    <property type="entry name" value="HisK_dim/P_sf"/>
</dbReference>
<dbReference type="PRINTS" id="PR00344">
    <property type="entry name" value="BCTRLSENSOR"/>
</dbReference>
<reference evidence="17 18" key="1">
    <citation type="submission" date="2019-08" db="EMBL/GenBank/DDBJ databases">
        <title>Genome sequencing of Paenibacillus faecis DSM 23593(T).</title>
        <authorList>
            <person name="Kook J.-K."/>
            <person name="Park S.-N."/>
            <person name="Lim Y.K."/>
        </authorList>
    </citation>
    <scope>NUCLEOTIDE SEQUENCE [LARGE SCALE GENOMIC DNA]</scope>
    <source>
        <strain evidence="17 18">DSM 23593</strain>
    </source>
</reference>
<dbReference type="InterPro" id="IPR003594">
    <property type="entry name" value="HATPase_dom"/>
</dbReference>
<dbReference type="Gene3D" id="1.10.287.130">
    <property type="match status" value="1"/>
</dbReference>
<keyword evidence="18" id="KW-1185">Reference proteome</keyword>
<evidence type="ECO:0000256" key="5">
    <source>
        <dbReference type="ARBA" id="ARBA00022553"/>
    </source>
</evidence>
<evidence type="ECO:0000313" key="18">
    <source>
        <dbReference type="Proteomes" id="UP000325218"/>
    </source>
</evidence>
<evidence type="ECO:0000256" key="3">
    <source>
        <dbReference type="ARBA" id="ARBA00012438"/>
    </source>
</evidence>
<dbReference type="CDD" id="cd00075">
    <property type="entry name" value="HATPase"/>
    <property type="match status" value="1"/>
</dbReference>
<dbReference type="PANTHER" id="PTHR45528">
    <property type="entry name" value="SENSOR HISTIDINE KINASE CPXA"/>
    <property type="match status" value="1"/>
</dbReference>
<dbReference type="Pfam" id="PF00672">
    <property type="entry name" value="HAMP"/>
    <property type="match status" value="1"/>
</dbReference>
<dbReference type="InterPro" id="IPR050398">
    <property type="entry name" value="HssS/ArlS-like"/>
</dbReference>
<evidence type="ECO:0000256" key="11">
    <source>
        <dbReference type="ARBA" id="ARBA00022989"/>
    </source>
</evidence>
<evidence type="ECO:0000256" key="7">
    <source>
        <dbReference type="ARBA" id="ARBA00022692"/>
    </source>
</evidence>
<gene>
    <name evidence="17" type="ORF">FRY98_08840</name>
</gene>
<dbReference type="SUPFAM" id="SSF55874">
    <property type="entry name" value="ATPase domain of HSP90 chaperone/DNA topoisomerase II/histidine kinase"/>
    <property type="match status" value="1"/>
</dbReference>
<evidence type="ECO:0000313" key="17">
    <source>
        <dbReference type="EMBL" id="TYA12805.1"/>
    </source>
</evidence>
<dbReference type="Gene3D" id="3.30.565.10">
    <property type="entry name" value="Histidine kinase-like ATPase, C-terminal domain"/>
    <property type="match status" value="1"/>
</dbReference>
<keyword evidence="10" id="KW-0067">ATP-binding</keyword>
<comment type="caution">
    <text evidence="17">The sequence shown here is derived from an EMBL/GenBank/DDBJ whole genome shotgun (WGS) entry which is preliminary data.</text>
</comment>
<dbReference type="Gene3D" id="6.10.340.10">
    <property type="match status" value="1"/>
</dbReference>
<dbReference type="InterPro" id="IPR004358">
    <property type="entry name" value="Sig_transdc_His_kin-like_C"/>
</dbReference>
<dbReference type="AlphaFoldDB" id="A0A5D0CV83"/>
<evidence type="ECO:0000259" key="15">
    <source>
        <dbReference type="PROSITE" id="PS50109"/>
    </source>
</evidence>
<dbReference type="PROSITE" id="PS50109">
    <property type="entry name" value="HIS_KIN"/>
    <property type="match status" value="1"/>
</dbReference>
<dbReference type="PANTHER" id="PTHR45528:SF10">
    <property type="entry name" value="METHYL-ACCEPTING CHEMOTAXIS PROTEIN"/>
    <property type="match status" value="1"/>
</dbReference>
<feature type="transmembrane region" description="Helical" evidence="14">
    <location>
        <begin position="7"/>
        <end position="27"/>
    </location>
</feature>
<keyword evidence="7 14" id="KW-0812">Transmembrane</keyword>
<evidence type="ECO:0000259" key="16">
    <source>
        <dbReference type="PROSITE" id="PS50885"/>
    </source>
</evidence>
<comment type="subcellular location">
    <subcellularLocation>
        <location evidence="2">Cell membrane</location>
        <topology evidence="2">Multi-pass membrane protein</topology>
    </subcellularLocation>
</comment>
<protein>
    <recommendedName>
        <fullName evidence="3">histidine kinase</fullName>
        <ecNumber evidence="3">2.7.13.3</ecNumber>
    </recommendedName>
</protein>
<sequence length="489" mass="54992">MKWTIQFKLVLLFSVIVFLGFTLLIILSGKVGVDNLYGEVDEDMGHFKKNLDIAVNQYFLIHNLRMSEKTLALENAELAGQIGSAVGGKVTLYRPDGTPFRKEEAGEAAPGSPLDYHTTAAEQKVVYTTYVENNRMIARLAFPLTARGAVIGLLQFDKDYSDLYQRHVRYQETIKNFAALIFGFVFLASVLISRKITNPIRVLTRRSAEVAQGNLVADIRITTRDEIGELATSFAAMIRRIREQIDVIERERDEVKQVQARSKAFFDNVTHELKTPLTTILGYAQILKDNGFSDRMYFDKGLDYIIKESRRLNGMVADILEVSVASGPLPAYRFEAIDAAKVVREACEDMSIKASKYNMRIQYNVEERLEVRGDRHKLKEVFLNVLDNAIKYGYVNSSVHIEASREDAMVAVRITDQGEGISPEALKLVFEPFYREGEKHRSEKGSAGLGLSIVKQTVEAHGGRVEIDSELQKGTRVTILLPEDKHGAT</sequence>